<protein>
    <submittedName>
        <fullName evidence="1">Uncharacterized protein</fullName>
    </submittedName>
</protein>
<dbReference type="AlphaFoldDB" id="A0A238K911"/>
<sequence>MKMDFGVLYPNATKIVVFYSGPVNTLRIKRCSGEACRDSVMGSGWQNDDEAAQTMCLDGLMVIRWMRSGRIDADLTMGEP</sequence>
<accession>A0A238K911</accession>
<proteinExistence type="predicted"/>
<gene>
    <name evidence="1" type="ORF">PEV8663_01638</name>
</gene>
<dbReference type="EMBL" id="FXYH01000004">
    <property type="protein sequence ID" value="SMX38977.1"/>
    <property type="molecule type" value="Genomic_DNA"/>
</dbReference>
<organism evidence="1 2">
    <name type="scientific">Pelagimonas varians</name>
    <dbReference type="NCBI Taxonomy" id="696760"/>
    <lineage>
        <taxon>Bacteria</taxon>
        <taxon>Pseudomonadati</taxon>
        <taxon>Pseudomonadota</taxon>
        <taxon>Alphaproteobacteria</taxon>
        <taxon>Rhodobacterales</taxon>
        <taxon>Roseobacteraceae</taxon>
        <taxon>Pelagimonas</taxon>
    </lineage>
</organism>
<evidence type="ECO:0000313" key="1">
    <source>
        <dbReference type="EMBL" id="SMX38977.1"/>
    </source>
</evidence>
<dbReference type="Proteomes" id="UP000220836">
    <property type="component" value="Unassembled WGS sequence"/>
</dbReference>
<evidence type="ECO:0000313" key="2">
    <source>
        <dbReference type="Proteomes" id="UP000220836"/>
    </source>
</evidence>
<reference evidence="1 2" key="1">
    <citation type="submission" date="2017-05" db="EMBL/GenBank/DDBJ databases">
        <authorList>
            <person name="Song R."/>
            <person name="Chenine A.L."/>
            <person name="Ruprecht R.M."/>
        </authorList>
    </citation>
    <scope>NUCLEOTIDE SEQUENCE [LARGE SCALE GENOMIC DNA]</scope>
    <source>
        <strain evidence="1 2">CECT 8663</strain>
    </source>
</reference>
<keyword evidence="2" id="KW-1185">Reference proteome</keyword>
<name>A0A238K911_9RHOB</name>